<comment type="caution">
    <text evidence="9">The sequence shown here is derived from an EMBL/GenBank/DDBJ whole genome shotgun (WGS) entry which is preliminary data.</text>
</comment>
<organism evidence="9 10">
    <name type="scientific">Streptomyces mobaraensis (strain ATCC 29032 / DSM 40847 / JCM 4168 / NBRC 13819 / NCIMB 11159 / IPCR 16-22)</name>
    <dbReference type="NCBI Taxonomy" id="1223523"/>
    <lineage>
        <taxon>Bacteria</taxon>
        <taxon>Bacillati</taxon>
        <taxon>Actinomycetota</taxon>
        <taxon>Actinomycetes</taxon>
        <taxon>Kitasatosporales</taxon>
        <taxon>Streptomycetaceae</taxon>
        <taxon>Streptomyces</taxon>
    </lineage>
</organism>
<comment type="subcellular location">
    <subcellularLocation>
        <location evidence="1">Cell membrane</location>
        <topology evidence="1">Multi-pass membrane protein</topology>
    </subcellularLocation>
</comment>
<evidence type="ECO:0000256" key="3">
    <source>
        <dbReference type="ARBA" id="ARBA00022448"/>
    </source>
</evidence>
<evidence type="ECO:0000256" key="5">
    <source>
        <dbReference type="ARBA" id="ARBA00022692"/>
    </source>
</evidence>
<feature type="transmembrane region" description="Helical" evidence="8">
    <location>
        <begin position="44"/>
        <end position="69"/>
    </location>
</feature>
<dbReference type="Gene3D" id="1.10.3470.10">
    <property type="entry name" value="ABC transporter involved in vitamin B12 uptake, BtuC"/>
    <property type="match status" value="1"/>
</dbReference>
<keyword evidence="7 8" id="KW-0472">Membrane</keyword>
<dbReference type="STRING" id="1223523.H340_06206"/>
<evidence type="ECO:0000256" key="4">
    <source>
        <dbReference type="ARBA" id="ARBA00022475"/>
    </source>
</evidence>
<evidence type="ECO:0000313" key="9">
    <source>
        <dbReference type="EMBL" id="EMF01458.1"/>
    </source>
</evidence>
<dbReference type="InterPro" id="IPR000522">
    <property type="entry name" value="ABC_transptr_permease_BtuC"/>
</dbReference>
<keyword evidence="6 8" id="KW-1133">Transmembrane helix</keyword>
<dbReference type="GO" id="GO:0022857">
    <property type="term" value="F:transmembrane transporter activity"/>
    <property type="evidence" value="ECO:0007669"/>
    <property type="project" value="InterPro"/>
</dbReference>
<evidence type="ECO:0000256" key="7">
    <source>
        <dbReference type="ARBA" id="ARBA00023136"/>
    </source>
</evidence>
<protein>
    <submittedName>
        <fullName evidence="9">ABC transporter permease</fullName>
    </submittedName>
</protein>
<evidence type="ECO:0000313" key="10">
    <source>
        <dbReference type="Proteomes" id="UP000011740"/>
    </source>
</evidence>
<evidence type="ECO:0000256" key="1">
    <source>
        <dbReference type="ARBA" id="ARBA00004651"/>
    </source>
</evidence>
<dbReference type="SUPFAM" id="SSF81345">
    <property type="entry name" value="ABC transporter involved in vitamin B12 uptake, BtuC"/>
    <property type="match status" value="1"/>
</dbReference>
<keyword evidence="3" id="KW-0813">Transport</keyword>
<dbReference type="PANTHER" id="PTHR30472">
    <property type="entry name" value="FERRIC ENTEROBACTIN TRANSPORT SYSTEM PERMEASE PROTEIN"/>
    <property type="match status" value="1"/>
</dbReference>
<dbReference type="EMBL" id="AORZ01000011">
    <property type="protein sequence ID" value="EMF01458.1"/>
    <property type="molecule type" value="Genomic_DNA"/>
</dbReference>
<dbReference type="Pfam" id="PF01032">
    <property type="entry name" value="FecCD"/>
    <property type="match status" value="1"/>
</dbReference>
<evidence type="ECO:0000256" key="8">
    <source>
        <dbReference type="SAM" id="Phobius"/>
    </source>
</evidence>
<name>M3B654_STRM1</name>
<dbReference type="InterPro" id="IPR037294">
    <property type="entry name" value="ABC_BtuC-like"/>
</dbReference>
<gene>
    <name evidence="9" type="ORF">H340_06206</name>
</gene>
<feature type="transmembrane region" description="Helical" evidence="8">
    <location>
        <begin position="75"/>
        <end position="94"/>
    </location>
</feature>
<dbReference type="Proteomes" id="UP000011740">
    <property type="component" value="Unassembled WGS sequence"/>
</dbReference>
<dbReference type="GO" id="GO:0005886">
    <property type="term" value="C:plasma membrane"/>
    <property type="evidence" value="ECO:0007669"/>
    <property type="project" value="UniProtKB-SubCell"/>
</dbReference>
<dbReference type="eggNOG" id="COG4779">
    <property type="taxonomic scope" value="Bacteria"/>
</dbReference>
<evidence type="ECO:0000256" key="6">
    <source>
        <dbReference type="ARBA" id="ARBA00022989"/>
    </source>
</evidence>
<accession>M3B654</accession>
<dbReference type="PATRIC" id="fig|1223523.3.peg.1269"/>
<keyword evidence="4" id="KW-1003">Cell membrane</keyword>
<dbReference type="GO" id="GO:0033214">
    <property type="term" value="P:siderophore-iron import into cell"/>
    <property type="evidence" value="ECO:0007669"/>
    <property type="project" value="TreeGrafter"/>
</dbReference>
<sequence>MGPPAVACAVLPPVVTAYGRRLSTMELGDDAAHALGVPVERTRLALMAAATLLTAAATAAAGPIGFVSLSGADRLPVGAVTGVLGGAYLVWLLVAERRAGKV</sequence>
<evidence type="ECO:0000256" key="2">
    <source>
        <dbReference type="ARBA" id="ARBA00007935"/>
    </source>
</evidence>
<reference evidence="9 10" key="1">
    <citation type="journal article" date="2013" name="Genome Announc.">
        <title>Whole-Genome Shotgun Assembly and Analysis of the Genome of Streptomyces mobaraensis DSM 40847, a Strain for Industrial Production of Microbial Transglutaminase.</title>
        <authorList>
            <person name="Yang H."/>
            <person name="He T."/>
            <person name="Wu W."/>
            <person name="Zhu W."/>
            <person name="Lu B."/>
            <person name="Sun W."/>
        </authorList>
    </citation>
    <scope>NUCLEOTIDE SEQUENCE [LARGE SCALE GENOMIC DNA]</scope>
    <source>
        <strain evidence="9 10">DSM 40847</strain>
    </source>
</reference>
<dbReference type="PANTHER" id="PTHR30472:SF24">
    <property type="entry name" value="FERRIC ENTEROBACTIN TRANSPORT SYSTEM PERMEASE PROTEIN FEPG"/>
    <property type="match status" value="1"/>
</dbReference>
<comment type="similarity">
    <text evidence="2">Belongs to the binding-protein-dependent transport system permease family. FecCD subfamily.</text>
</comment>
<dbReference type="AlphaFoldDB" id="M3B654"/>
<proteinExistence type="inferred from homology"/>
<keyword evidence="5 8" id="KW-0812">Transmembrane</keyword>